<keyword evidence="1" id="KW-0812">Transmembrane</keyword>
<reference evidence="2" key="1">
    <citation type="submission" date="2021-06" db="EMBL/GenBank/DDBJ databases">
        <authorList>
            <person name="Kallberg Y."/>
            <person name="Tangrot J."/>
            <person name="Rosling A."/>
        </authorList>
    </citation>
    <scope>NUCLEOTIDE SEQUENCE</scope>
    <source>
        <strain evidence="2">MA453B</strain>
    </source>
</reference>
<feature type="transmembrane region" description="Helical" evidence="1">
    <location>
        <begin position="125"/>
        <end position="144"/>
    </location>
</feature>
<keyword evidence="3" id="KW-1185">Reference proteome</keyword>
<keyword evidence="1" id="KW-0472">Membrane</keyword>
<evidence type="ECO:0000256" key="1">
    <source>
        <dbReference type="SAM" id="Phobius"/>
    </source>
</evidence>
<name>A0A9N9JCZ8_9GLOM</name>
<evidence type="ECO:0000313" key="2">
    <source>
        <dbReference type="EMBL" id="CAG8776244.1"/>
    </source>
</evidence>
<evidence type="ECO:0000313" key="3">
    <source>
        <dbReference type="Proteomes" id="UP000789405"/>
    </source>
</evidence>
<keyword evidence="1" id="KW-1133">Transmembrane helix</keyword>
<proteinExistence type="predicted"/>
<dbReference type="AlphaFoldDB" id="A0A9N9JCZ8"/>
<organism evidence="2 3">
    <name type="scientific">Dentiscutata erythropus</name>
    <dbReference type="NCBI Taxonomy" id="1348616"/>
    <lineage>
        <taxon>Eukaryota</taxon>
        <taxon>Fungi</taxon>
        <taxon>Fungi incertae sedis</taxon>
        <taxon>Mucoromycota</taxon>
        <taxon>Glomeromycotina</taxon>
        <taxon>Glomeromycetes</taxon>
        <taxon>Diversisporales</taxon>
        <taxon>Gigasporaceae</taxon>
        <taxon>Dentiscutata</taxon>
    </lineage>
</organism>
<protein>
    <submittedName>
        <fullName evidence="2">2347_t:CDS:1</fullName>
    </submittedName>
</protein>
<accession>A0A9N9JCZ8</accession>
<dbReference type="OrthoDB" id="2435119at2759"/>
<sequence>TVRKVLSHINIGLSEVSRNKYLNLVGSYNNDFILVYCNDIVTVGNIKQFEKIVEAYPQNTVGIIVTSQKRYSFNSSKRAKSSKSSARILFTSVNEMATDIPVYFLLRKNYQFNYQHKLIERFEKFEKKIIILLIFLLLMMGYSVR</sequence>
<feature type="non-terminal residue" evidence="2">
    <location>
        <position position="145"/>
    </location>
</feature>
<comment type="caution">
    <text evidence="2">The sequence shown here is derived from an EMBL/GenBank/DDBJ whole genome shotgun (WGS) entry which is preliminary data.</text>
</comment>
<dbReference type="Proteomes" id="UP000789405">
    <property type="component" value="Unassembled WGS sequence"/>
</dbReference>
<gene>
    <name evidence="2" type="ORF">DERYTH_LOCUS19184</name>
</gene>
<dbReference type="EMBL" id="CAJVPY010020594">
    <property type="protein sequence ID" value="CAG8776244.1"/>
    <property type="molecule type" value="Genomic_DNA"/>
</dbReference>